<dbReference type="InterPro" id="IPR050900">
    <property type="entry name" value="Transposase_IS3/IS150/IS904"/>
</dbReference>
<gene>
    <name evidence="2" type="ORF">RG47T_1865</name>
    <name evidence="3" type="ORF">RG47T_1880</name>
    <name evidence="4" type="ORF">RG47T_2207</name>
    <name evidence="5" type="ORF">RG47T_3481</name>
    <name evidence="6" type="ORF">RG47T_4091</name>
    <name evidence="7" type="ORF">RG47T_4727</name>
</gene>
<dbReference type="EMBL" id="MPPL01000001">
    <property type="protein sequence ID" value="OKS86409.1"/>
    <property type="molecule type" value="Genomic_DNA"/>
</dbReference>
<dbReference type="EMBL" id="MPPL01000001">
    <property type="protein sequence ID" value="OKS89244.1"/>
    <property type="molecule type" value="Genomic_DNA"/>
</dbReference>
<name>A0A1Q5ZXB9_9SPHI</name>
<dbReference type="InterPro" id="IPR036397">
    <property type="entry name" value="RNaseH_sf"/>
</dbReference>
<evidence type="ECO:0000313" key="4">
    <source>
        <dbReference type="EMBL" id="OKS86750.1"/>
    </source>
</evidence>
<dbReference type="EMBL" id="MPPL01000001">
    <property type="protein sequence ID" value="OKS88017.1"/>
    <property type="molecule type" value="Genomic_DNA"/>
</dbReference>
<dbReference type="PANTHER" id="PTHR46889">
    <property type="entry name" value="TRANSPOSASE INSF FOR INSERTION SEQUENCE IS3B-RELATED"/>
    <property type="match status" value="1"/>
</dbReference>
<dbReference type="NCBIfam" id="NF033516">
    <property type="entry name" value="transpos_IS3"/>
    <property type="match status" value="1"/>
</dbReference>
<keyword evidence="8" id="KW-1185">Reference proteome</keyword>
<evidence type="ECO:0000313" key="2">
    <source>
        <dbReference type="EMBL" id="OKS86409.1"/>
    </source>
</evidence>
<dbReference type="SUPFAM" id="SSF53098">
    <property type="entry name" value="Ribonuclease H-like"/>
    <property type="match status" value="1"/>
</dbReference>
<protein>
    <recommendedName>
        <fullName evidence="1">Integrase catalytic domain-containing protein</fullName>
    </recommendedName>
</protein>
<sequence length="290" mass="33929">MYPRKVSMFCVLFGLSKQAYYKQIKQRQEKIILRKQARASVLQLRRSMPRLGTRKLHYLLKENNVLIGRDYLFDLLRDEGLLVLKRKRYTLTTNSKHWLRKYPNLIKEMLIVRPEQLWVADITYLDAKDGNLYLHLITDAYSKRIMGYELCNNMEAASTLKALQMAIENRQYKSNVLIHHSDRGLQYCSKLYTSCLIRNGIRISMTENGDPYENAIAERVNGILKDEFGLSDQMEDLIDASLQTDQSIVTYNNQRPHLSCSMLTPKQMHNQQAIKLRTYNKKAQTSLVDV</sequence>
<dbReference type="Proteomes" id="UP000186720">
    <property type="component" value="Unassembled WGS sequence"/>
</dbReference>
<evidence type="ECO:0000313" key="8">
    <source>
        <dbReference type="Proteomes" id="UP000186720"/>
    </source>
</evidence>
<evidence type="ECO:0000313" key="3">
    <source>
        <dbReference type="EMBL" id="OKS86424.1"/>
    </source>
</evidence>
<dbReference type="GO" id="GO:0003676">
    <property type="term" value="F:nucleic acid binding"/>
    <property type="evidence" value="ECO:0007669"/>
    <property type="project" value="InterPro"/>
</dbReference>
<dbReference type="PROSITE" id="PS50994">
    <property type="entry name" value="INTEGRASE"/>
    <property type="match status" value="1"/>
</dbReference>
<dbReference type="InterPro" id="IPR048020">
    <property type="entry name" value="Transpos_IS3"/>
</dbReference>
<proteinExistence type="predicted"/>
<feature type="domain" description="Integrase catalytic" evidence="1">
    <location>
        <begin position="110"/>
        <end position="273"/>
    </location>
</feature>
<dbReference type="Gene3D" id="3.30.420.10">
    <property type="entry name" value="Ribonuclease H-like superfamily/Ribonuclease H"/>
    <property type="match status" value="1"/>
</dbReference>
<dbReference type="InterPro" id="IPR012337">
    <property type="entry name" value="RNaseH-like_sf"/>
</dbReference>
<organism evidence="3 8">
    <name type="scientific">Mucilaginibacter polytrichastri</name>
    <dbReference type="NCBI Taxonomy" id="1302689"/>
    <lineage>
        <taxon>Bacteria</taxon>
        <taxon>Pseudomonadati</taxon>
        <taxon>Bacteroidota</taxon>
        <taxon>Sphingobacteriia</taxon>
        <taxon>Sphingobacteriales</taxon>
        <taxon>Sphingobacteriaceae</taxon>
        <taxon>Mucilaginibacter</taxon>
    </lineage>
</organism>
<evidence type="ECO:0000313" key="6">
    <source>
        <dbReference type="EMBL" id="OKS88619.1"/>
    </source>
</evidence>
<evidence type="ECO:0000313" key="5">
    <source>
        <dbReference type="EMBL" id="OKS88017.1"/>
    </source>
</evidence>
<evidence type="ECO:0000313" key="7">
    <source>
        <dbReference type="EMBL" id="OKS89244.1"/>
    </source>
</evidence>
<dbReference type="EMBL" id="MPPL01000001">
    <property type="protein sequence ID" value="OKS86424.1"/>
    <property type="molecule type" value="Genomic_DNA"/>
</dbReference>
<comment type="caution">
    <text evidence="3">The sequence shown here is derived from an EMBL/GenBank/DDBJ whole genome shotgun (WGS) entry which is preliminary data.</text>
</comment>
<dbReference type="InterPro" id="IPR001584">
    <property type="entry name" value="Integrase_cat-core"/>
</dbReference>
<dbReference type="PANTHER" id="PTHR46889:SF5">
    <property type="entry name" value="INTEGRASE PROTEIN"/>
    <property type="match status" value="1"/>
</dbReference>
<dbReference type="AlphaFoldDB" id="A0A1Q5ZXB9"/>
<dbReference type="GO" id="GO:0015074">
    <property type="term" value="P:DNA integration"/>
    <property type="evidence" value="ECO:0007669"/>
    <property type="project" value="InterPro"/>
</dbReference>
<dbReference type="STRING" id="1302689.RG47T_1865"/>
<dbReference type="EMBL" id="MPPL01000001">
    <property type="protein sequence ID" value="OKS86750.1"/>
    <property type="molecule type" value="Genomic_DNA"/>
</dbReference>
<accession>A0A1Q5ZXB9</accession>
<evidence type="ECO:0000259" key="1">
    <source>
        <dbReference type="PROSITE" id="PS50994"/>
    </source>
</evidence>
<reference evidence="3 8" key="1">
    <citation type="submission" date="2016-11" db="EMBL/GenBank/DDBJ databases">
        <title>Whole Genome Sequencing of Mucilaginibacter polytrichastri RG4-7(T) isolated from the moss sample.</title>
        <authorList>
            <person name="Li Y."/>
        </authorList>
    </citation>
    <scope>NUCLEOTIDE SEQUENCE [LARGE SCALE GENOMIC DNA]</scope>
    <source>
        <strain evidence="3 8">RG4-7</strain>
    </source>
</reference>
<dbReference type="Pfam" id="PF00665">
    <property type="entry name" value="rve"/>
    <property type="match status" value="1"/>
</dbReference>
<dbReference type="EMBL" id="MPPL01000001">
    <property type="protein sequence ID" value="OKS88619.1"/>
    <property type="molecule type" value="Genomic_DNA"/>
</dbReference>